<dbReference type="RefSeq" id="WP_278018522.1">
    <property type="nucleotide sequence ID" value="NZ_JARRRY010000019.1"/>
</dbReference>
<evidence type="ECO:0000313" key="2">
    <source>
        <dbReference type="Proteomes" id="UP001218246"/>
    </source>
</evidence>
<comment type="caution">
    <text evidence="1">The sequence shown here is derived from an EMBL/GenBank/DDBJ whole genome shotgun (WGS) entry which is preliminary data.</text>
</comment>
<dbReference type="Gene3D" id="3.30.2030.10">
    <property type="entry name" value="YwmB-like"/>
    <property type="match status" value="1"/>
</dbReference>
<sequence length="235" mass="26761">MNRLVHLFIVMLFVMGIVGYQQIKAIKPEEKITQIQTVLEKNGAHIQEWSLLAKEESDAVSDIHTFQKLLGRLKTQMDGADWYVENAEQGMKATAIKKFSNRQERLVVTWTNAHTTHKTFIIYEMKGKKWDEGIVAKMDKIFSQKPTIYTCVRAVWGDKIEGVLQNKATKILKDLEAKPIETLQERAFVTVSAYTGKWNDALSINKEKMNVQVALRTVGDKTTVVVGTPIITSEY</sequence>
<dbReference type="Gene3D" id="3.30.360.40">
    <property type="entry name" value="YwmB-like"/>
    <property type="match status" value="1"/>
</dbReference>
<accession>A0ABT6H6R9</accession>
<dbReference type="Proteomes" id="UP001218246">
    <property type="component" value="Unassembled WGS sequence"/>
</dbReference>
<gene>
    <name evidence="1" type="ORF">P6P90_13350</name>
</gene>
<proteinExistence type="predicted"/>
<protein>
    <submittedName>
        <fullName evidence="1">YwmB family TATA-box binding protein</fullName>
    </submittedName>
</protein>
<organism evidence="1 2">
    <name type="scientific">Ectobacillus antri</name>
    <dbReference type="NCBI Taxonomy" id="2486280"/>
    <lineage>
        <taxon>Bacteria</taxon>
        <taxon>Bacillati</taxon>
        <taxon>Bacillota</taxon>
        <taxon>Bacilli</taxon>
        <taxon>Bacillales</taxon>
        <taxon>Bacillaceae</taxon>
        <taxon>Ectobacillus</taxon>
    </lineage>
</organism>
<dbReference type="SUPFAM" id="SSF143842">
    <property type="entry name" value="YwmB-like"/>
    <property type="match status" value="1"/>
</dbReference>
<keyword evidence="2" id="KW-1185">Reference proteome</keyword>
<dbReference type="EMBL" id="JARULN010000015">
    <property type="protein sequence ID" value="MDG5754944.1"/>
    <property type="molecule type" value="Genomic_DNA"/>
</dbReference>
<dbReference type="Pfam" id="PF08680">
    <property type="entry name" value="DUF1779"/>
    <property type="match status" value="1"/>
</dbReference>
<reference evidence="1 2" key="1">
    <citation type="submission" date="2023-04" db="EMBL/GenBank/DDBJ databases">
        <title>Ectobacillus antri isolated from activated sludge.</title>
        <authorList>
            <person name="Yan P."/>
            <person name="Liu X."/>
        </authorList>
    </citation>
    <scope>NUCLEOTIDE SEQUENCE [LARGE SCALE GENOMIC DNA]</scope>
    <source>
        <strain evidence="1 2">C18H</strain>
    </source>
</reference>
<dbReference type="InterPro" id="IPR014794">
    <property type="entry name" value="DUF1779"/>
</dbReference>
<evidence type="ECO:0000313" key="1">
    <source>
        <dbReference type="EMBL" id="MDG5754944.1"/>
    </source>
</evidence>
<dbReference type="InterPro" id="IPR036209">
    <property type="entry name" value="YwmB-like_sf"/>
</dbReference>
<name>A0ABT6H6R9_9BACI</name>